<dbReference type="Proteomes" id="UP000054630">
    <property type="component" value="Unassembled WGS sequence"/>
</dbReference>
<name>A0A0V0RC25_9BILA</name>
<dbReference type="AlphaFoldDB" id="A0A0V0RC25"/>
<feature type="non-terminal residue" evidence="1">
    <location>
        <position position="63"/>
    </location>
</feature>
<sequence length="63" mass="7275">LKISNRNINEDTPISFRSPYLQSHANNMRNVPAPQYRMRLTAYTWRTTMPQAEQPNSPSAIAQ</sequence>
<accession>A0A0V0RC25</accession>
<organism evidence="1 2">
    <name type="scientific">Trichinella nelsoni</name>
    <dbReference type="NCBI Taxonomy" id="6336"/>
    <lineage>
        <taxon>Eukaryota</taxon>
        <taxon>Metazoa</taxon>
        <taxon>Ecdysozoa</taxon>
        <taxon>Nematoda</taxon>
        <taxon>Enoplea</taxon>
        <taxon>Dorylaimia</taxon>
        <taxon>Trichinellida</taxon>
        <taxon>Trichinellidae</taxon>
        <taxon>Trichinella</taxon>
    </lineage>
</organism>
<gene>
    <name evidence="1" type="ORF">T07_4164</name>
</gene>
<comment type="caution">
    <text evidence="1">The sequence shown here is derived from an EMBL/GenBank/DDBJ whole genome shotgun (WGS) entry which is preliminary data.</text>
</comment>
<keyword evidence="2" id="KW-1185">Reference proteome</keyword>
<protein>
    <submittedName>
        <fullName evidence="1">Uncharacterized protein</fullName>
    </submittedName>
</protein>
<evidence type="ECO:0000313" key="1">
    <source>
        <dbReference type="EMBL" id="KRX12041.1"/>
    </source>
</evidence>
<proteinExistence type="predicted"/>
<evidence type="ECO:0000313" key="2">
    <source>
        <dbReference type="Proteomes" id="UP000054630"/>
    </source>
</evidence>
<reference evidence="1 2" key="1">
    <citation type="submission" date="2015-01" db="EMBL/GenBank/DDBJ databases">
        <title>Evolution of Trichinella species and genotypes.</title>
        <authorList>
            <person name="Korhonen P.K."/>
            <person name="Edoardo P."/>
            <person name="Giuseppe L.R."/>
            <person name="Gasser R.B."/>
        </authorList>
    </citation>
    <scope>NUCLEOTIDE SEQUENCE [LARGE SCALE GENOMIC DNA]</scope>
    <source>
        <strain evidence="1">ISS37</strain>
    </source>
</reference>
<feature type="non-terminal residue" evidence="1">
    <location>
        <position position="1"/>
    </location>
</feature>
<dbReference type="EMBL" id="JYDL01000912">
    <property type="protein sequence ID" value="KRX12041.1"/>
    <property type="molecule type" value="Genomic_DNA"/>
</dbReference>